<evidence type="ECO:0000313" key="1">
    <source>
        <dbReference type="EMBL" id="AEI48130.1"/>
    </source>
</evidence>
<dbReference type="InterPro" id="IPR014917">
    <property type="entry name" value="DUF1800"/>
</dbReference>
<evidence type="ECO:0008006" key="3">
    <source>
        <dbReference type="Google" id="ProtNLM"/>
    </source>
</evidence>
<gene>
    <name evidence="1" type="ordered locus">Runsl_1706</name>
</gene>
<reference evidence="2" key="1">
    <citation type="submission" date="2011-06" db="EMBL/GenBank/DDBJ databases">
        <title>The complete genome of chromosome of Runella slithyformis DSM 19594.</title>
        <authorList>
            <consortium name="US DOE Joint Genome Institute (JGI-PGF)"/>
            <person name="Lucas S."/>
            <person name="Han J."/>
            <person name="Lapidus A."/>
            <person name="Bruce D."/>
            <person name="Goodwin L."/>
            <person name="Pitluck S."/>
            <person name="Peters L."/>
            <person name="Kyrpides N."/>
            <person name="Mavromatis K."/>
            <person name="Ivanova N."/>
            <person name="Ovchinnikova G."/>
            <person name="Zhang X."/>
            <person name="Misra M."/>
            <person name="Detter J.C."/>
            <person name="Tapia R."/>
            <person name="Han C."/>
            <person name="Land M."/>
            <person name="Hauser L."/>
            <person name="Markowitz V."/>
            <person name="Cheng J.-F."/>
            <person name="Hugenholtz P."/>
            <person name="Woyke T."/>
            <person name="Wu D."/>
            <person name="Tindall B."/>
            <person name="Faehrich R."/>
            <person name="Brambilla E."/>
            <person name="Klenk H.-P."/>
            <person name="Eisen J.A."/>
        </authorList>
    </citation>
    <scope>NUCLEOTIDE SEQUENCE [LARGE SCALE GENOMIC DNA]</scope>
    <source>
        <strain evidence="2">ATCC 29530 / DSM 19594 / LMG 11500 / NCIMB 11436 / LSU 4</strain>
    </source>
</reference>
<accession>A0A7U3ZJ83</accession>
<dbReference type="Pfam" id="PF08811">
    <property type="entry name" value="DUF1800"/>
    <property type="match status" value="1"/>
</dbReference>
<dbReference type="Proteomes" id="UP000000493">
    <property type="component" value="Chromosome"/>
</dbReference>
<proteinExistence type="predicted"/>
<evidence type="ECO:0000313" key="2">
    <source>
        <dbReference type="Proteomes" id="UP000000493"/>
    </source>
</evidence>
<protein>
    <recommendedName>
        <fullName evidence="3">DUF1800 domain-containing protein</fullName>
    </recommendedName>
</protein>
<dbReference type="EMBL" id="CP002859">
    <property type="protein sequence ID" value="AEI48130.1"/>
    <property type="molecule type" value="Genomic_DNA"/>
</dbReference>
<name>A0A7U3ZJ83_RUNSL</name>
<dbReference type="RefSeq" id="WP_013927443.1">
    <property type="nucleotide sequence ID" value="NC_015703.1"/>
</dbReference>
<organism evidence="1 2">
    <name type="scientific">Runella slithyformis (strain ATCC 29530 / DSM 19594 / LMG 11500 / NCIMB 11436 / LSU 4)</name>
    <dbReference type="NCBI Taxonomy" id="761193"/>
    <lineage>
        <taxon>Bacteria</taxon>
        <taxon>Pseudomonadati</taxon>
        <taxon>Bacteroidota</taxon>
        <taxon>Cytophagia</taxon>
        <taxon>Cytophagales</taxon>
        <taxon>Spirosomataceae</taxon>
        <taxon>Runella</taxon>
    </lineage>
</organism>
<reference evidence="1 2" key="2">
    <citation type="journal article" date="2012" name="Stand. Genomic Sci.">
        <title>Complete genome sequence of the aquatic bacterium Runella slithyformis type strain (LSU 4(T)).</title>
        <authorList>
            <person name="Copeland A."/>
            <person name="Zhang X."/>
            <person name="Misra M."/>
            <person name="Lapidus A."/>
            <person name="Nolan M."/>
            <person name="Lucas S."/>
            <person name="Deshpande S."/>
            <person name="Cheng J.F."/>
            <person name="Tapia R."/>
            <person name="Goodwin L.A."/>
            <person name="Pitluck S."/>
            <person name="Liolios K."/>
            <person name="Pagani I."/>
            <person name="Ivanova N."/>
            <person name="Mikhailova N."/>
            <person name="Pati A."/>
            <person name="Chen A."/>
            <person name="Palaniappan K."/>
            <person name="Land M."/>
            <person name="Hauser L."/>
            <person name="Pan C."/>
            <person name="Jeffries C.D."/>
            <person name="Detter J.C."/>
            <person name="Brambilla E.M."/>
            <person name="Rohde M."/>
            <person name="Djao O.D."/>
            <person name="Goker M."/>
            <person name="Sikorski J."/>
            <person name="Tindall B.J."/>
            <person name="Woyke T."/>
            <person name="Bristow J."/>
            <person name="Eisen J.A."/>
            <person name="Markowitz V."/>
            <person name="Hugenholtz P."/>
            <person name="Kyrpides N.C."/>
            <person name="Klenk H.P."/>
            <person name="Mavromatis K."/>
        </authorList>
    </citation>
    <scope>NUCLEOTIDE SEQUENCE [LARGE SCALE GENOMIC DNA]</scope>
    <source>
        <strain evidence="2">ATCC 29530 / DSM 19594 / LMG 11500 / NCIMB 11436 / LSU 4</strain>
    </source>
</reference>
<dbReference type="KEGG" id="rsi:Runsl_1706"/>
<keyword evidence="2" id="KW-1185">Reference proteome</keyword>
<dbReference type="AlphaFoldDB" id="A0A7U3ZJ83"/>
<sequence>MDTILHQRNVQHLFWRAGFGASPPEIQKALSKSRHQLVKDLFESSADIESLLPPGDVPYQDFKREKKAINENSGNLQGEVRGKLKEMAQMRRKSIGNLNDAWMAQMGVAKYAFREKMTLFWHNHFACRSRAISFIQQQNNTIRTHALGKFGDLLMAVSKDPAMLQFLNNQQNSKRSPNENFAREVMELFTIGRGNYTEQDVKEAARAFTGWGFNRAGEFVFRENLHDEGTKTIFGKSGNYRGEDVLDMLLSTRKTAYYLSTKLYRHFVNENVDREHVEAMAKRFYKSDYDIADLMKYVFSADWFYHSANVGALIKSPVDYIAGLQRTLHVDFIDKAPVLYTQKIWGQVLFNPPNVAGWPGGKAWIDSSSLLSRLQMPQILFRNTMNNVSVKESGDVKEEQIKNNKFEIMMDWQAVANSFESVSDTDLSKTLALYLLQVPISDEVIKCIEKRISTQERTEKVKQFCVLLMSTLEYQLC</sequence>